<keyword evidence="1" id="KW-1133">Transmembrane helix</keyword>
<dbReference type="Proteomes" id="UP000078316">
    <property type="component" value="Unassembled WGS sequence"/>
</dbReference>
<proteinExistence type="predicted"/>
<organism evidence="2 3">
    <name type="scientific">Methylobacterium platani</name>
    <dbReference type="NCBI Taxonomy" id="427683"/>
    <lineage>
        <taxon>Bacteria</taxon>
        <taxon>Pseudomonadati</taxon>
        <taxon>Pseudomonadota</taxon>
        <taxon>Alphaproteobacteria</taxon>
        <taxon>Hyphomicrobiales</taxon>
        <taxon>Methylobacteriaceae</taxon>
        <taxon>Methylobacterium</taxon>
    </lineage>
</organism>
<dbReference type="EMBL" id="LWHQ01000055">
    <property type="protein sequence ID" value="OAS18964.1"/>
    <property type="molecule type" value="Genomic_DNA"/>
</dbReference>
<keyword evidence="1" id="KW-0812">Transmembrane</keyword>
<accession>A0A179S396</accession>
<comment type="caution">
    <text evidence="2">The sequence shown here is derived from an EMBL/GenBank/DDBJ whole genome shotgun (WGS) entry which is preliminary data.</text>
</comment>
<reference evidence="2 3" key="1">
    <citation type="submission" date="2016-04" db="EMBL/GenBank/DDBJ databases">
        <authorList>
            <person name="Evans L.H."/>
            <person name="Alamgir A."/>
            <person name="Owens N."/>
            <person name="Weber N.D."/>
            <person name="Virtaneva K."/>
            <person name="Barbian K."/>
            <person name="Babar A."/>
            <person name="Rosenke K."/>
        </authorList>
    </citation>
    <scope>NUCLEOTIDE SEQUENCE [LARGE SCALE GENOMIC DNA]</scope>
    <source>
        <strain evidence="2 3">PMB02</strain>
    </source>
</reference>
<dbReference type="AlphaFoldDB" id="A0A179S396"/>
<sequence length="146" mass="15623">MVTFGAVLLYPEPTFVGPAWRVIAALVTEQQAGVISITFGVVRLTALWVNGRRGRETSLLRTVGCVAGFFFWAALSIGFAAAFPPLSTGIAVYGVLAIAELHSSGRAASDMAAEDTFGLRKRRRINLAAEAEERRRSRGGSVGNPR</sequence>
<name>A0A179S396_9HYPH</name>
<evidence type="ECO:0000256" key="1">
    <source>
        <dbReference type="SAM" id="Phobius"/>
    </source>
</evidence>
<evidence type="ECO:0000313" key="2">
    <source>
        <dbReference type="EMBL" id="OAS18964.1"/>
    </source>
</evidence>
<protein>
    <submittedName>
        <fullName evidence="2">Uncharacterized protein</fullName>
    </submittedName>
</protein>
<evidence type="ECO:0000313" key="3">
    <source>
        <dbReference type="Proteomes" id="UP000078316"/>
    </source>
</evidence>
<gene>
    <name evidence="2" type="ORF">A5481_25340</name>
</gene>
<feature type="transmembrane region" description="Helical" evidence="1">
    <location>
        <begin position="62"/>
        <end position="83"/>
    </location>
</feature>
<keyword evidence="1" id="KW-0472">Membrane</keyword>
<feature type="transmembrane region" description="Helical" evidence="1">
    <location>
        <begin position="31"/>
        <end position="50"/>
    </location>
</feature>